<protein>
    <recommendedName>
        <fullName evidence="3">AbrB family transcriptional regulator</fullName>
    </recommendedName>
</protein>
<comment type="caution">
    <text evidence="1">The sequence shown here is derived from an EMBL/GenBank/DDBJ whole genome shotgun (WGS) entry which is preliminary data.</text>
</comment>
<organism evidence="1 2">
    <name type="scientific">Halocatena marina</name>
    <dbReference type="NCBI Taxonomy" id="2934937"/>
    <lineage>
        <taxon>Archaea</taxon>
        <taxon>Methanobacteriati</taxon>
        <taxon>Methanobacteriota</taxon>
        <taxon>Stenosarchaea group</taxon>
        <taxon>Halobacteria</taxon>
        <taxon>Halobacteriales</taxon>
        <taxon>Natronomonadaceae</taxon>
        <taxon>Halocatena</taxon>
    </lineage>
</organism>
<evidence type="ECO:0000313" key="1">
    <source>
        <dbReference type="EMBL" id="MFC7193056.1"/>
    </source>
</evidence>
<accession>A0ABD5YUR3</accession>
<proteinExistence type="predicted"/>
<keyword evidence="2" id="KW-1185">Reference proteome</keyword>
<dbReference type="RefSeq" id="WP_264556768.1">
    <property type="nucleotide sequence ID" value="NZ_CP109982.1"/>
</dbReference>
<dbReference type="Proteomes" id="UP001596417">
    <property type="component" value="Unassembled WGS sequence"/>
</dbReference>
<sequence>MATTRVSKGANGQYKVTIPKGLAEAMDLEGKSLDWSVKSAHALEVRVVDE</sequence>
<reference evidence="1 2" key="1">
    <citation type="journal article" date="2019" name="Int. J. Syst. Evol. Microbiol.">
        <title>The Global Catalogue of Microorganisms (GCM) 10K type strain sequencing project: providing services to taxonomists for standard genome sequencing and annotation.</title>
        <authorList>
            <consortium name="The Broad Institute Genomics Platform"/>
            <consortium name="The Broad Institute Genome Sequencing Center for Infectious Disease"/>
            <person name="Wu L."/>
            <person name="Ma J."/>
        </authorList>
    </citation>
    <scope>NUCLEOTIDE SEQUENCE [LARGE SCALE GENOMIC DNA]</scope>
    <source>
        <strain evidence="1 2">RDMS1</strain>
    </source>
</reference>
<name>A0ABD5YUR3_9EURY</name>
<evidence type="ECO:0000313" key="2">
    <source>
        <dbReference type="Proteomes" id="UP001596417"/>
    </source>
</evidence>
<gene>
    <name evidence="1" type="ORF">ACFQL7_26975</name>
</gene>
<evidence type="ECO:0008006" key="3">
    <source>
        <dbReference type="Google" id="ProtNLM"/>
    </source>
</evidence>
<dbReference type="EMBL" id="JBHTAX010000006">
    <property type="protein sequence ID" value="MFC7193056.1"/>
    <property type="molecule type" value="Genomic_DNA"/>
</dbReference>
<dbReference type="GeneID" id="76202696"/>
<dbReference type="AlphaFoldDB" id="A0ABD5YUR3"/>